<keyword evidence="24" id="KW-1185">Reference proteome</keyword>
<dbReference type="InterPro" id="IPR036652">
    <property type="entry name" value="YjeF_N_dom_sf"/>
</dbReference>
<feature type="binding site" evidence="17">
    <location>
        <position position="277"/>
    </location>
    <ligand>
        <name>(6S)-NADPHX</name>
        <dbReference type="ChEBI" id="CHEBI:64076"/>
    </ligand>
</feature>
<evidence type="ECO:0000256" key="17">
    <source>
        <dbReference type="HAMAP-Rule" id="MF_01965"/>
    </source>
</evidence>
<comment type="caution">
    <text evidence="18">Lacks conserved residue(s) required for the propagation of feature annotation.</text>
</comment>
<evidence type="ECO:0000256" key="13">
    <source>
        <dbReference type="ARBA" id="ARBA00023268"/>
    </source>
</evidence>
<dbReference type="PIRSF" id="PIRSF017184">
    <property type="entry name" value="Nnr"/>
    <property type="match status" value="1"/>
</dbReference>
<evidence type="ECO:0000256" key="16">
    <source>
        <dbReference type="ARBA" id="ARBA00049209"/>
    </source>
</evidence>
<comment type="cofactor">
    <cofactor evidence="17">
        <name>Mg(2+)</name>
        <dbReference type="ChEBI" id="CHEBI:18420"/>
    </cofactor>
</comment>
<keyword evidence="6 17" id="KW-0547">Nucleotide-binding</keyword>
<dbReference type="EMBL" id="CACRYJ010000035">
    <property type="protein sequence ID" value="VZO37649.1"/>
    <property type="molecule type" value="Genomic_DNA"/>
</dbReference>
<evidence type="ECO:0000313" key="24">
    <source>
        <dbReference type="Proteomes" id="UP000419743"/>
    </source>
</evidence>
<evidence type="ECO:0000256" key="19">
    <source>
        <dbReference type="PIRNR" id="PIRNR017184"/>
    </source>
</evidence>
<dbReference type="CDD" id="cd01171">
    <property type="entry name" value="YXKO-related"/>
    <property type="match status" value="1"/>
</dbReference>
<evidence type="ECO:0000313" key="23">
    <source>
        <dbReference type="EMBL" id="VZO37649.1"/>
    </source>
</evidence>
<evidence type="ECO:0000256" key="14">
    <source>
        <dbReference type="ARBA" id="ARBA00025153"/>
    </source>
</evidence>
<dbReference type="PANTHER" id="PTHR12592:SF0">
    <property type="entry name" value="ATP-DEPENDENT (S)-NAD(P)H-HYDRATE DEHYDRATASE"/>
    <property type="match status" value="1"/>
</dbReference>
<evidence type="ECO:0000256" key="3">
    <source>
        <dbReference type="ARBA" id="ARBA00006001"/>
    </source>
</evidence>
<dbReference type="GO" id="GO:0046496">
    <property type="term" value="P:nicotinamide nucleotide metabolic process"/>
    <property type="evidence" value="ECO:0007669"/>
    <property type="project" value="UniProtKB-UniRule"/>
</dbReference>
<gene>
    <name evidence="23" type="primary">nnr</name>
    <name evidence="17" type="synonym">nnrD</name>
    <name evidence="18" type="synonym">nnrE</name>
    <name evidence="23" type="ORF">HALOF300_02641</name>
</gene>
<dbReference type="PROSITE" id="PS51383">
    <property type="entry name" value="YJEF_C_3"/>
    <property type="match status" value="1"/>
</dbReference>
<keyword evidence="9 18" id="KW-0630">Potassium</keyword>
<comment type="subunit">
    <text evidence="17">Homotetramer.</text>
</comment>
<comment type="catalytic activity">
    <reaction evidence="2 18 19">
        <text>(6R)-NADPHX = (6S)-NADPHX</text>
        <dbReference type="Rhea" id="RHEA:32227"/>
        <dbReference type="ChEBI" id="CHEBI:64076"/>
        <dbReference type="ChEBI" id="CHEBI:64077"/>
        <dbReference type="EC" id="5.1.99.6"/>
    </reaction>
</comment>
<comment type="similarity">
    <text evidence="4 19">In the C-terminal section; belongs to the NnrD/CARKD family.</text>
</comment>
<dbReference type="AlphaFoldDB" id="A0A7M4DKH8"/>
<dbReference type="InterPro" id="IPR000631">
    <property type="entry name" value="CARKD"/>
</dbReference>
<dbReference type="EC" id="4.2.1.136" evidence="19"/>
<dbReference type="InterPro" id="IPR017953">
    <property type="entry name" value="Carbohydrate_kinase_pred_CS"/>
</dbReference>
<dbReference type="EC" id="5.1.99.6" evidence="19"/>
<name>A0A7M4DKH8_9MICO</name>
<comment type="catalytic activity">
    <reaction evidence="16 17 19">
        <text>(6S)-NADPHX + ADP = AMP + phosphate + NADPH + H(+)</text>
        <dbReference type="Rhea" id="RHEA:32235"/>
        <dbReference type="ChEBI" id="CHEBI:15378"/>
        <dbReference type="ChEBI" id="CHEBI:43474"/>
        <dbReference type="ChEBI" id="CHEBI:57783"/>
        <dbReference type="ChEBI" id="CHEBI:64076"/>
        <dbReference type="ChEBI" id="CHEBI:456215"/>
        <dbReference type="ChEBI" id="CHEBI:456216"/>
        <dbReference type="EC" id="4.2.1.136"/>
    </reaction>
</comment>
<dbReference type="InterPro" id="IPR029056">
    <property type="entry name" value="Ribokinase-like"/>
</dbReference>
<dbReference type="GO" id="GO:0052855">
    <property type="term" value="F:ADP-dependent NAD(P)H-hydrate dehydratase activity"/>
    <property type="evidence" value="ECO:0007669"/>
    <property type="project" value="UniProtKB-UniRule"/>
</dbReference>
<organism evidence="23 24">
    <name type="scientific">Occultella aeris</name>
    <dbReference type="NCBI Taxonomy" id="2761496"/>
    <lineage>
        <taxon>Bacteria</taxon>
        <taxon>Bacillati</taxon>
        <taxon>Actinomycetota</taxon>
        <taxon>Actinomycetes</taxon>
        <taxon>Micrococcales</taxon>
        <taxon>Ruaniaceae</taxon>
        <taxon>Occultella</taxon>
    </lineage>
</organism>
<keyword evidence="13" id="KW-0511">Multifunctional enzyme</keyword>
<comment type="similarity">
    <text evidence="17">Belongs to the NnrD/CARKD family.</text>
</comment>
<feature type="binding site" evidence="17">
    <location>
        <begin position="419"/>
        <end position="423"/>
    </location>
    <ligand>
        <name>AMP</name>
        <dbReference type="ChEBI" id="CHEBI:456215"/>
    </ligand>
</feature>
<dbReference type="SUPFAM" id="SSF64153">
    <property type="entry name" value="YjeF N-terminal domain-like"/>
    <property type="match status" value="1"/>
</dbReference>
<keyword evidence="7 17" id="KW-0067">ATP-binding</keyword>
<dbReference type="PROSITE" id="PS51385">
    <property type="entry name" value="YJEF_N"/>
    <property type="match status" value="1"/>
</dbReference>
<feature type="binding site" evidence="17">
    <location>
        <position position="448"/>
    </location>
    <ligand>
        <name>AMP</name>
        <dbReference type="ChEBI" id="CHEBI:456215"/>
    </ligand>
</feature>
<dbReference type="GO" id="GO:0052856">
    <property type="term" value="F:NAD(P)HX epimerase activity"/>
    <property type="evidence" value="ECO:0007669"/>
    <property type="project" value="UniProtKB-UniRule"/>
</dbReference>
<evidence type="ECO:0000256" key="7">
    <source>
        <dbReference type="ARBA" id="ARBA00022840"/>
    </source>
</evidence>
<dbReference type="InterPro" id="IPR030677">
    <property type="entry name" value="Nnr"/>
</dbReference>
<evidence type="ECO:0000256" key="8">
    <source>
        <dbReference type="ARBA" id="ARBA00022857"/>
    </source>
</evidence>
<evidence type="ECO:0000256" key="12">
    <source>
        <dbReference type="ARBA" id="ARBA00023239"/>
    </source>
</evidence>
<dbReference type="NCBIfam" id="TIGR00196">
    <property type="entry name" value="yjeF_cterm"/>
    <property type="match status" value="1"/>
</dbReference>
<dbReference type="HAMAP" id="MF_01965">
    <property type="entry name" value="NADHX_dehydratase"/>
    <property type="match status" value="1"/>
</dbReference>
<dbReference type="HAMAP" id="MF_01966">
    <property type="entry name" value="NADHX_epimerase"/>
    <property type="match status" value="1"/>
</dbReference>
<dbReference type="RefSeq" id="WP_156741378.1">
    <property type="nucleotide sequence ID" value="NZ_CACRYJ010000035.1"/>
</dbReference>
<comment type="function">
    <text evidence="17">Catalyzes the dehydration of the S-form of NAD(P)HX at the expense of ADP, which is converted to AMP. Together with NAD(P)HX epimerase, which catalyzes the epimerization of the S- and R-forms, the enzyme allows the repair of both epimers of NAD(P)HX, a damaged form of NAD(P)H that is a result of enzymatic or heat-dependent hydration.</text>
</comment>
<keyword evidence="11 18" id="KW-0413">Isomerase</keyword>
<comment type="caution">
    <text evidence="23">The sequence shown here is derived from an EMBL/GenBank/DDBJ whole genome shotgun (WGS) entry which is preliminary data.</text>
</comment>
<dbReference type="Pfam" id="PF03853">
    <property type="entry name" value="YjeF_N"/>
    <property type="match status" value="1"/>
</dbReference>
<feature type="binding site" evidence="18">
    <location>
        <position position="61"/>
    </location>
    <ligand>
        <name>K(+)</name>
        <dbReference type="ChEBI" id="CHEBI:29103"/>
    </ligand>
</feature>
<feature type="binding site" evidence="17">
    <location>
        <position position="327"/>
    </location>
    <ligand>
        <name>(6S)-NADPHX</name>
        <dbReference type="ChEBI" id="CHEBI:64076"/>
    </ligand>
</feature>
<feature type="binding site" evidence="17">
    <location>
        <position position="449"/>
    </location>
    <ligand>
        <name>(6S)-NADPHX</name>
        <dbReference type="ChEBI" id="CHEBI:64076"/>
    </ligand>
</feature>
<evidence type="ECO:0000256" key="15">
    <source>
        <dbReference type="ARBA" id="ARBA00048238"/>
    </source>
</evidence>
<feature type="binding site" evidence="18">
    <location>
        <position position="137"/>
    </location>
    <ligand>
        <name>K(+)</name>
        <dbReference type="ChEBI" id="CHEBI:29103"/>
    </ligand>
</feature>
<evidence type="ECO:0000256" key="6">
    <source>
        <dbReference type="ARBA" id="ARBA00022741"/>
    </source>
</evidence>
<feature type="domain" description="YjeF C-terminal" evidence="21">
    <location>
        <begin position="242"/>
        <end position="535"/>
    </location>
</feature>
<evidence type="ECO:0000256" key="1">
    <source>
        <dbReference type="ARBA" id="ARBA00000013"/>
    </source>
</evidence>
<comment type="catalytic activity">
    <reaction evidence="1 18 19">
        <text>(6R)-NADHX = (6S)-NADHX</text>
        <dbReference type="Rhea" id="RHEA:32215"/>
        <dbReference type="ChEBI" id="CHEBI:64074"/>
        <dbReference type="ChEBI" id="CHEBI:64075"/>
        <dbReference type="EC" id="5.1.99.6"/>
    </reaction>
</comment>
<dbReference type="Gene3D" id="3.40.1190.20">
    <property type="match status" value="1"/>
</dbReference>
<feature type="region of interest" description="Disordered" evidence="20">
    <location>
        <begin position="486"/>
        <end position="519"/>
    </location>
</feature>
<comment type="catalytic activity">
    <reaction evidence="15 17 19">
        <text>(6S)-NADHX + ADP = AMP + phosphate + NADH + H(+)</text>
        <dbReference type="Rhea" id="RHEA:32223"/>
        <dbReference type="ChEBI" id="CHEBI:15378"/>
        <dbReference type="ChEBI" id="CHEBI:43474"/>
        <dbReference type="ChEBI" id="CHEBI:57945"/>
        <dbReference type="ChEBI" id="CHEBI:64074"/>
        <dbReference type="ChEBI" id="CHEBI:456215"/>
        <dbReference type="ChEBI" id="CHEBI:456216"/>
        <dbReference type="EC" id="4.2.1.136"/>
    </reaction>
</comment>
<feature type="binding site" evidence="18">
    <location>
        <position position="176"/>
    </location>
    <ligand>
        <name>(6S)-NADPHX</name>
        <dbReference type="ChEBI" id="CHEBI:64076"/>
    </ligand>
</feature>
<dbReference type="Gene3D" id="3.40.50.10260">
    <property type="entry name" value="YjeF N-terminal domain"/>
    <property type="match status" value="1"/>
</dbReference>
<sequence>MRHAYPAEAIRAAEAPALAAGEPLMERAAYAVAAAVVAEARRRGLALVGARALVLAGGGNNGGDGLFAAAHLARRGLVVTAALLRERVHPEGLAAARRAGVRLLPVSGDGAQGHTGMPAPGLAPVLAVADDADIWIDAIAGIGLTGGLRGVSGALVAALNERRERSILDPLVVAIDVPSGLESDVGAVPGEAVRADVTVTMIGLKPALLLPPAAARAGRVELVDLGLAEALAARPAPVRRLLGVDVADLWPVPGPADHKYTRGVVGLLAGSDAYPGAAVLASSGALRTGCGMVRYLGPEGAARMVLARHPEVVTAAGRVQAMVLGPGIAVGAPVPESAGRALVDSEVALVVDAGGLDWLPTDPTALAGRRVVLTPHAGELARLLTTRGGDPVERSTIEADPARWAQRATELTGATVLLKGAVTVVAQPGGTVFSQSDGTGWLATAGSGDVLAGILGALLAGSDAPAGELAAAAALVHGRAGVWAARNRRGSEGGPSPVGDPVSATGRGPLDDRDPGAPITASDIAAAVPEVVRGILAH</sequence>
<evidence type="ECO:0000259" key="22">
    <source>
        <dbReference type="PROSITE" id="PS51385"/>
    </source>
</evidence>
<dbReference type="PANTHER" id="PTHR12592">
    <property type="entry name" value="ATP-DEPENDENT (S)-NAD(P)H-HYDRATE DEHYDRATASE FAMILY MEMBER"/>
    <property type="match status" value="1"/>
</dbReference>
<feature type="binding site" evidence="17">
    <location>
        <position position="376"/>
    </location>
    <ligand>
        <name>(6S)-NADPHX</name>
        <dbReference type="ChEBI" id="CHEBI:64076"/>
    </ligand>
</feature>
<accession>A0A7M4DKH8</accession>
<evidence type="ECO:0000256" key="2">
    <source>
        <dbReference type="ARBA" id="ARBA00000909"/>
    </source>
</evidence>
<comment type="similarity">
    <text evidence="18">Belongs to the NnrE/AIBP family.</text>
</comment>
<reference evidence="23 24" key="1">
    <citation type="submission" date="2019-11" db="EMBL/GenBank/DDBJ databases">
        <authorList>
            <person name="Criscuolo A."/>
        </authorList>
    </citation>
    <scope>NUCLEOTIDE SEQUENCE [LARGE SCALE GENOMIC DNA]</scope>
    <source>
        <strain evidence="23">CIP111667</strain>
    </source>
</reference>
<dbReference type="Pfam" id="PF01256">
    <property type="entry name" value="Carb_kinase"/>
    <property type="match status" value="1"/>
</dbReference>
<comment type="cofactor">
    <cofactor evidence="18 19">
        <name>K(+)</name>
        <dbReference type="ChEBI" id="CHEBI:29103"/>
    </cofactor>
    <text evidence="18 19">Binds 1 potassium ion per subunit.</text>
</comment>
<feature type="domain" description="YjeF N-terminal" evidence="22">
    <location>
        <begin position="10"/>
        <end position="233"/>
    </location>
</feature>
<dbReference type="Proteomes" id="UP000419743">
    <property type="component" value="Unassembled WGS sequence"/>
</dbReference>
<comment type="function">
    <text evidence="14 19">Bifunctional enzyme that catalyzes the epimerization of the S- and R-forms of NAD(P)HX and the dehydration of the S-form of NAD(P)HX at the expense of ADP, which is converted to AMP. This allows the repair of both epimers of NAD(P)HX, a damaged form of NAD(P)H that is a result of enzymatic or heat-dependent hydration.</text>
</comment>
<feature type="binding site" evidence="18">
    <location>
        <position position="179"/>
    </location>
    <ligand>
        <name>K(+)</name>
        <dbReference type="ChEBI" id="CHEBI:29103"/>
    </ligand>
</feature>
<feature type="binding site" evidence="18">
    <location>
        <begin position="141"/>
        <end position="147"/>
    </location>
    <ligand>
        <name>(6S)-NADPHX</name>
        <dbReference type="ChEBI" id="CHEBI:64076"/>
    </ligand>
</feature>
<dbReference type="InterPro" id="IPR004443">
    <property type="entry name" value="YjeF_N_dom"/>
</dbReference>
<evidence type="ECO:0000256" key="5">
    <source>
        <dbReference type="ARBA" id="ARBA00022723"/>
    </source>
</evidence>
<evidence type="ECO:0000256" key="9">
    <source>
        <dbReference type="ARBA" id="ARBA00022958"/>
    </source>
</evidence>
<keyword evidence="5 18" id="KW-0479">Metal-binding</keyword>
<dbReference type="PROSITE" id="PS01050">
    <property type="entry name" value="YJEF_C_2"/>
    <property type="match status" value="1"/>
</dbReference>
<evidence type="ECO:0000256" key="20">
    <source>
        <dbReference type="SAM" id="MobiDB-lite"/>
    </source>
</evidence>
<dbReference type="GO" id="GO:0046872">
    <property type="term" value="F:metal ion binding"/>
    <property type="evidence" value="ECO:0007669"/>
    <property type="project" value="UniProtKB-UniRule"/>
</dbReference>
<evidence type="ECO:0000256" key="11">
    <source>
        <dbReference type="ARBA" id="ARBA00023235"/>
    </source>
</evidence>
<comment type="function">
    <text evidence="18">Catalyzes the epimerization of the S- and R-forms of NAD(P)HX, a damaged form of NAD(P)H that is a result of enzymatic or heat-dependent hydration. This is a prerequisite for the S-specific NAD(P)H-hydrate dehydratase to allow the repair of both epimers of NAD(P)HX.</text>
</comment>
<keyword evidence="8 17" id="KW-0521">NADP</keyword>
<evidence type="ECO:0000256" key="10">
    <source>
        <dbReference type="ARBA" id="ARBA00023027"/>
    </source>
</evidence>
<evidence type="ECO:0000256" key="18">
    <source>
        <dbReference type="HAMAP-Rule" id="MF_01966"/>
    </source>
</evidence>
<protein>
    <recommendedName>
        <fullName evidence="19">Bifunctional NAD(P)H-hydrate repair enzyme</fullName>
    </recommendedName>
    <alternativeName>
        <fullName evidence="19">Nicotinamide nucleotide repair protein</fullName>
    </alternativeName>
    <domain>
        <recommendedName>
            <fullName evidence="19">ADP-dependent (S)-NAD(P)H-hydrate dehydratase</fullName>
            <ecNumber evidence="19">4.2.1.136</ecNumber>
        </recommendedName>
        <alternativeName>
            <fullName evidence="19">ADP-dependent NAD(P)HX dehydratase</fullName>
        </alternativeName>
    </domain>
    <domain>
        <recommendedName>
            <fullName evidence="19">NAD(P)H-hydrate epimerase</fullName>
            <ecNumber evidence="19">5.1.99.6</ecNumber>
        </recommendedName>
    </domain>
</protein>
<evidence type="ECO:0000259" key="21">
    <source>
        <dbReference type="PROSITE" id="PS51383"/>
    </source>
</evidence>
<comment type="similarity">
    <text evidence="3 19">In the N-terminal section; belongs to the NnrE/AIBP family.</text>
</comment>
<dbReference type="GO" id="GO:0110051">
    <property type="term" value="P:metabolite repair"/>
    <property type="evidence" value="ECO:0007669"/>
    <property type="project" value="TreeGrafter"/>
</dbReference>
<feature type="binding site" evidence="18">
    <location>
        <begin position="60"/>
        <end position="64"/>
    </location>
    <ligand>
        <name>(6S)-NADPHX</name>
        <dbReference type="ChEBI" id="CHEBI:64076"/>
    </ligand>
</feature>
<dbReference type="SUPFAM" id="SSF53613">
    <property type="entry name" value="Ribokinase-like"/>
    <property type="match status" value="1"/>
</dbReference>
<dbReference type="GO" id="GO:0005524">
    <property type="term" value="F:ATP binding"/>
    <property type="evidence" value="ECO:0007669"/>
    <property type="project" value="UniProtKB-UniRule"/>
</dbReference>
<dbReference type="NCBIfam" id="TIGR00197">
    <property type="entry name" value="yjeF_nterm"/>
    <property type="match status" value="1"/>
</dbReference>
<keyword evidence="10 17" id="KW-0520">NAD</keyword>
<keyword evidence="12 17" id="KW-0456">Lyase</keyword>
<proteinExistence type="inferred from homology"/>
<evidence type="ECO:0000256" key="4">
    <source>
        <dbReference type="ARBA" id="ARBA00009524"/>
    </source>
</evidence>